<dbReference type="SUPFAM" id="SSF53474">
    <property type="entry name" value="alpha/beta-Hydrolases"/>
    <property type="match status" value="1"/>
</dbReference>
<protein>
    <submittedName>
        <fullName evidence="1">Serine hydrolase family protein</fullName>
    </submittedName>
</protein>
<dbReference type="InterPro" id="IPR029058">
    <property type="entry name" value="AB_hydrolase_fold"/>
</dbReference>
<organism evidence="1 2">
    <name type="scientific">Rhizobium straminoryzae</name>
    <dbReference type="NCBI Taxonomy" id="1387186"/>
    <lineage>
        <taxon>Bacteria</taxon>
        <taxon>Pseudomonadati</taxon>
        <taxon>Pseudomonadota</taxon>
        <taxon>Alphaproteobacteria</taxon>
        <taxon>Hyphomicrobiales</taxon>
        <taxon>Rhizobiaceae</taxon>
        <taxon>Rhizobium/Agrobacterium group</taxon>
        <taxon>Rhizobium</taxon>
    </lineage>
</organism>
<reference evidence="1 2" key="1">
    <citation type="submission" date="2019-07" db="EMBL/GenBank/DDBJ databases">
        <title>Ln-dependent methylotrophs.</title>
        <authorList>
            <person name="Tani A."/>
        </authorList>
    </citation>
    <scope>NUCLEOTIDE SEQUENCE [LARGE SCALE GENOMIC DNA]</scope>
    <source>
        <strain evidence="1 2">SM12</strain>
    </source>
</reference>
<dbReference type="EMBL" id="VJMG01000011">
    <property type="protein sequence ID" value="TRL40738.1"/>
    <property type="molecule type" value="Genomic_DNA"/>
</dbReference>
<keyword evidence="1" id="KW-0378">Hydrolase</keyword>
<gene>
    <name evidence="1" type="ORF">FNA46_05370</name>
</gene>
<name>A0A549TEL0_9HYPH</name>
<dbReference type="Proteomes" id="UP000316801">
    <property type="component" value="Unassembled WGS sequence"/>
</dbReference>
<evidence type="ECO:0000313" key="1">
    <source>
        <dbReference type="EMBL" id="TRL40738.1"/>
    </source>
</evidence>
<dbReference type="RefSeq" id="WP_143124083.1">
    <property type="nucleotide sequence ID" value="NZ_VJMG01000011.1"/>
</dbReference>
<evidence type="ECO:0000313" key="2">
    <source>
        <dbReference type="Proteomes" id="UP000316801"/>
    </source>
</evidence>
<dbReference type="GO" id="GO:0016787">
    <property type="term" value="F:hydrolase activity"/>
    <property type="evidence" value="ECO:0007669"/>
    <property type="project" value="UniProtKB-KW"/>
</dbReference>
<sequence>MATTLILPGLYGSGDSHWQRIWAADCPDCEVVEQENWACPDLLRWADVLERRLADTQDAVHLVAHSLGCLLVAHLAASPVASRIRSAFLVAPCDMEAVETLHPCTVRLHRKPDIPLPFHSLVIGSENDPYMTREKLLAQAAIWGSDVKILGRVGHINVASGFGRWRAGYELFNAFTHRLAEHTQGSNASPSTSQKPPRIDLLDAVVTSGLSAIAH</sequence>
<dbReference type="InterPro" id="IPR010662">
    <property type="entry name" value="RBBP9/YdeN"/>
</dbReference>
<accession>A0A549TEL0</accession>
<dbReference type="Gene3D" id="3.40.50.1820">
    <property type="entry name" value="alpha/beta hydrolase"/>
    <property type="match status" value="1"/>
</dbReference>
<proteinExistence type="predicted"/>
<comment type="caution">
    <text evidence="1">The sequence shown here is derived from an EMBL/GenBank/DDBJ whole genome shotgun (WGS) entry which is preliminary data.</text>
</comment>
<dbReference type="AlphaFoldDB" id="A0A549TEL0"/>
<keyword evidence="2" id="KW-1185">Reference proteome</keyword>
<dbReference type="Pfam" id="PF06821">
    <property type="entry name" value="Ser_hydrolase"/>
    <property type="match status" value="1"/>
</dbReference>